<feature type="region of interest" description="Disordered" evidence="1">
    <location>
        <begin position="245"/>
        <end position="268"/>
    </location>
</feature>
<dbReference type="AlphaFoldDB" id="A0AAD3CG92"/>
<dbReference type="Proteomes" id="UP001054902">
    <property type="component" value="Unassembled WGS sequence"/>
</dbReference>
<sequence>MKSTQFPLIGEQANSCKFPPTCNVYIVDDSGLVIGSGTVSTCFMQVSPSLQVLYEVETKQIRGFKKELVSEEHLRFQNGTRVLYQKEEAVVLGMCCLPPNRLDMSNQNRRYWYTIELEPATGIIHDVDQDDLAFLKDLDRRQNVAVDTNSNNVPASRSPDKDTKTRECSTPMLCKPVSEQEESSQDHFVTVRKEKADASSFPVSLSPLTHEQEECSTVSTSSRAKRIGENTFECEGDIASTKKVRVSSSDSKENKHISMNTASDSEEMEQSPCETSECFREWTIVNGEVFFWCMQCNDGKGFWTNHREKDHDITQERHAIFYSFSRKDITPSSIASMFEEVGQVFFNEYDEFGSYGVMLLDQDALKKAKSMQQSNKNRYDLHIWVSTPHYEAQPSQLIENHDYHKGIFKTFHNDLEDALNRNAFSPIPVSSWVDAQMCLRYHISGRCHHDCPFFEDHRECDEKKISELLTWSKNNLQRSFCGPLCNQDYKTDMFVNYKGEMKILTSKSRPDTPRSKWYGGNMCAYWHIKGSCFGDCHRLDDHRACDDEKLEELLSWCKHNEEGVPQSGINPNYMGEVFSPYKNGLKGALGKKGNRERVPSVYGTVQKKRTSTMVSRSHARSNKIGIYCLSLRCLV</sequence>
<comment type="caution">
    <text evidence="2">The sequence shown here is derived from an EMBL/GenBank/DDBJ whole genome shotgun (WGS) entry which is preliminary data.</text>
</comment>
<proteinExistence type="predicted"/>
<evidence type="ECO:0000313" key="3">
    <source>
        <dbReference type="Proteomes" id="UP001054902"/>
    </source>
</evidence>
<feature type="compositionally biased region" description="Polar residues" evidence="1">
    <location>
        <begin position="145"/>
        <end position="155"/>
    </location>
</feature>
<gene>
    <name evidence="2" type="ORF">CTEN210_01752</name>
</gene>
<keyword evidence="3" id="KW-1185">Reference proteome</keyword>
<feature type="region of interest" description="Disordered" evidence="1">
    <location>
        <begin position="145"/>
        <end position="168"/>
    </location>
</feature>
<dbReference type="EMBL" id="BLLK01000020">
    <property type="protein sequence ID" value="GFH45278.1"/>
    <property type="molecule type" value="Genomic_DNA"/>
</dbReference>
<evidence type="ECO:0000313" key="2">
    <source>
        <dbReference type="EMBL" id="GFH45278.1"/>
    </source>
</evidence>
<name>A0AAD3CG92_9STRA</name>
<feature type="compositionally biased region" description="Basic and acidic residues" evidence="1">
    <location>
        <begin position="158"/>
        <end position="167"/>
    </location>
</feature>
<organism evidence="2 3">
    <name type="scientific">Chaetoceros tenuissimus</name>
    <dbReference type="NCBI Taxonomy" id="426638"/>
    <lineage>
        <taxon>Eukaryota</taxon>
        <taxon>Sar</taxon>
        <taxon>Stramenopiles</taxon>
        <taxon>Ochrophyta</taxon>
        <taxon>Bacillariophyta</taxon>
        <taxon>Coscinodiscophyceae</taxon>
        <taxon>Chaetocerotophycidae</taxon>
        <taxon>Chaetocerotales</taxon>
        <taxon>Chaetocerotaceae</taxon>
        <taxon>Chaetoceros</taxon>
    </lineage>
</organism>
<evidence type="ECO:0000256" key="1">
    <source>
        <dbReference type="SAM" id="MobiDB-lite"/>
    </source>
</evidence>
<accession>A0AAD3CG92</accession>
<reference evidence="2 3" key="1">
    <citation type="journal article" date="2021" name="Sci. Rep.">
        <title>The genome of the diatom Chaetoceros tenuissimus carries an ancient integrated fragment of an extant virus.</title>
        <authorList>
            <person name="Hongo Y."/>
            <person name="Kimura K."/>
            <person name="Takaki Y."/>
            <person name="Yoshida Y."/>
            <person name="Baba S."/>
            <person name="Kobayashi G."/>
            <person name="Nagasaki K."/>
            <person name="Hano T."/>
            <person name="Tomaru Y."/>
        </authorList>
    </citation>
    <scope>NUCLEOTIDE SEQUENCE [LARGE SCALE GENOMIC DNA]</scope>
    <source>
        <strain evidence="2 3">NIES-3715</strain>
    </source>
</reference>
<protein>
    <submittedName>
        <fullName evidence="2">Uncharacterized protein</fullName>
    </submittedName>
</protein>